<evidence type="ECO:0000256" key="1">
    <source>
        <dbReference type="SAM" id="MobiDB-lite"/>
    </source>
</evidence>
<comment type="caution">
    <text evidence="2">The sequence shown here is derived from an EMBL/GenBank/DDBJ whole genome shotgun (WGS) entry which is preliminary data.</text>
</comment>
<feature type="region of interest" description="Disordered" evidence="1">
    <location>
        <begin position="1"/>
        <end position="68"/>
    </location>
</feature>
<name>A0ABP6GRB2_9MICO</name>
<reference evidence="3" key="1">
    <citation type="journal article" date="2019" name="Int. J. Syst. Evol. Microbiol.">
        <title>The Global Catalogue of Microorganisms (GCM) 10K type strain sequencing project: providing services to taxonomists for standard genome sequencing and annotation.</title>
        <authorList>
            <consortium name="The Broad Institute Genomics Platform"/>
            <consortium name="The Broad Institute Genome Sequencing Center for Infectious Disease"/>
            <person name="Wu L."/>
            <person name="Ma J."/>
        </authorList>
    </citation>
    <scope>NUCLEOTIDE SEQUENCE [LARGE SCALE GENOMIC DNA]</scope>
    <source>
        <strain evidence="3">JCM 16378</strain>
    </source>
</reference>
<proteinExistence type="predicted"/>
<protein>
    <submittedName>
        <fullName evidence="2">Uncharacterized protein</fullName>
    </submittedName>
</protein>
<evidence type="ECO:0000313" key="2">
    <source>
        <dbReference type="EMBL" id="GAA2729881.1"/>
    </source>
</evidence>
<dbReference type="EMBL" id="BAAARN010000001">
    <property type="protein sequence ID" value="GAA2729881.1"/>
    <property type="molecule type" value="Genomic_DNA"/>
</dbReference>
<evidence type="ECO:0000313" key="3">
    <source>
        <dbReference type="Proteomes" id="UP001501326"/>
    </source>
</evidence>
<accession>A0ABP6GRB2</accession>
<sequence length="110" mass="11205">MSEPTPQPRPVPGAPVPGPPAPGAHLPKPPVPGPAAVPAAPTAGDAQDAQDVHDVHDAPDLGEHTTGDIVIDSALQDLRDAPADDLDAQIEAGRRVHQTLQGRLSHLGGE</sequence>
<gene>
    <name evidence="2" type="ORF">GCM10009867_00040</name>
</gene>
<keyword evidence="3" id="KW-1185">Reference proteome</keyword>
<feature type="compositionally biased region" description="Pro residues" evidence="1">
    <location>
        <begin position="1"/>
        <end position="35"/>
    </location>
</feature>
<organism evidence="2 3">
    <name type="scientific">Pedococcus aerophilus</name>
    <dbReference type="NCBI Taxonomy" id="436356"/>
    <lineage>
        <taxon>Bacteria</taxon>
        <taxon>Bacillati</taxon>
        <taxon>Actinomycetota</taxon>
        <taxon>Actinomycetes</taxon>
        <taxon>Micrococcales</taxon>
        <taxon>Intrasporangiaceae</taxon>
        <taxon>Pedococcus</taxon>
    </lineage>
</organism>
<dbReference type="RefSeq" id="WP_344189019.1">
    <property type="nucleotide sequence ID" value="NZ_BAAARN010000001.1"/>
</dbReference>
<feature type="compositionally biased region" description="Basic and acidic residues" evidence="1">
    <location>
        <begin position="50"/>
        <end position="66"/>
    </location>
</feature>
<dbReference type="Proteomes" id="UP001501326">
    <property type="component" value="Unassembled WGS sequence"/>
</dbReference>